<dbReference type="PIRSF" id="PIRSF016481">
    <property type="entry name" value="Pilus_assembly_PilP"/>
    <property type="match status" value="1"/>
</dbReference>
<evidence type="ECO:0000313" key="2">
    <source>
        <dbReference type="Proteomes" id="UP000595101"/>
    </source>
</evidence>
<accession>A0A0T6TWX2</accession>
<protein>
    <submittedName>
        <fullName evidence="1">Pilus assembly protein PilP</fullName>
    </submittedName>
</protein>
<dbReference type="InterPro" id="IPR007446">
    <property type="entry name" value="PilP"/>
</dbReference>
<dbReference type="EMBL" id="CP065745">
    <property type="protein sequence ID" value="QPR52943.1"/>
    <property type="molecule type" value="Genomic_DNA"/>
</dbReference>
<dbReference type="KEGG" id="aall:I6G90_10635"/>
<dbReference type="GeneID" id="60786067"/>
<dbReference type="AlphaFoldDB" id="A0A0T6TWX2"/>
<proteinExistence type="predicted"/>
<dbReference type="Gene3D" id="2.30.30.830">
    <property type="match status" value="1"/>
</dbReference>
<dbReference type="RefSeq" id="WP_042063889.1">
    <property type="nucleotide sequence ID" value="NZ_CAWMDO010000130.1"/>
</dbReference>
<reference evidence="1 2" key="1">
    <citation type="submission" date="2020-12" db="EMBL/GenBank/DDBJ databases">
        <title>FDA dAtabase for Regulatory Grade micrObial Sequences (FDA-ARGOS): Supporting development and validation of Infectious Disease Dx tests.</title>
        <authorList>
            <person name="Sproer C."/>
            <person name="Gronow S."/>
            <person name="Severitt S."/>
            <person name="Schroder I."/>
            <person name="Tallon L."/>
            <person name="Sadzewicz L."/>
            <person name="Zhao X."/>
            <person name="Boylan J."/>
            <person name="Ott S."/>
            <person name="Bowen H."/>
            <person name="Vavikolanu K."/>
            <person name="Mehta A."/>
            <person name="Aluvathingal J."/>
            <person name="Nadendla S."/>
            <person name="Lowell S."/>
            <person name="Myers T."/>
            <person name="Yan Y."/>
            <person name="Sichtig H."/>
        </authorList>
    </citation>
    <scope>NUCLEOTIDE SEQUENCE [LARGE SCALE GENOMIC DNA]</scope>
    <source>
        <strain evidence="1 2">FDAARGOS_933</strain>
    </source>
</reference>
<dbReference type="PROSITE" id="PS51257">
    <property type="entry name" value="PROKAR_LIPOPROTEIN"/>
    <property type="match status" value="1"/>
</dbReference>
<sequence>MRRICWLLPALLLAACGGQEDMDSYVAETKARPPVPIEPLPELKPFAPMHYQQRELRSPFMIPQPEAAVGSTSSAKVQPDCAQTLMDREKEVLENYSLASLSMHGSLGKAGQLWALISTPDGKSMRVGLNQYMGLDQGRVIKITDTAVDLLETIPDGKGCWVTRETQLAMANVQEKQ</sequence>
<dbReference type="Proteomes" id="UP000595101">
    <property type="component" value="Chromosome"/>
</dbReference>
<evidence type="ECO:0000313" key="1">
    <source>
        <dbReference type="EMBL" id="QPR52943.1"/>
    </source>
</evidence>
<dbReference type="Pfam" id="PF04351">
    <property type="entry name" value="PilP"/>
    <property type="match status" value="1"/>
</dbReference>
<name>A0A0T6TWX2_9GAMM</name>
<gene>
    <name evidence="1" type="ORF">I6G90_10635</name>
</gene>
<organism evidence="1 2">
    <name type="scientific">Aeromonas allosaccharophila</name>
    <dbReference type="NCBI Taxonomy" id="656"/>
    <lineage>
        <taxon>Bacteria</taxon>
        <taxon>Pseudomonadati</taxon>
        <taxon>Pseudomonadota</taxon>
        <taxon>Gammaproteobacteria</taxon>
        <taxon>Aeromonadales</taxon>
        <taxon>Aeromonadaceae</taxon>
        <taxon>Aeromonas</taxon>
    </lineage>
</organism>